<dbReference type="NCBIfam" id="TIGR00558">
    <property type="entry name" value="pdxH"/>
    <property type="match status" value="1"/>
</dbReference>
<dbReference type="NCBIfam" id="NF004231">
    <property type="entry name" value="PRK05679.1"/>
    <property type="match status" value="1"/>
</dbReference>
<feature type="domain" description="Pyridoxamine 5'-phosphate oxidase N-terminal" evidence="6">
    <location>
        <begin position="218"/>
        <end position="343"/>
    </location>
</feature>
<feature type="binding site" evidence="5">
    <location>
        <begin position="260"/>
        <end position="261"/>
    </location>
    <ligand>
        <name>FMN</name>
        <dbReference type="ChEBI" id="CHEBI:58210"/>
    </ligand>
</feature>
<evidence type="ECO:0000256" key="2">
    <source>
        <dbReference type="ARBA" id="ARBA00022630"/>
    </source>
</evidence>
<keyword evidence="5" id="KW-0664">Pyridoxine biosynthesis</keyword>
<feature type="binding site" evidence="5">
    <location>
        <begin position="374"/>
        <end position="376"/>
    </location>
    <ligand>
        <name>substrate</name>
    </ligand>
</feature>
<feature type="binding site" evidence="5">
    <location>
        <begin position="324"/>
        <end position="325"/>
    </location>
    <ligand>
        <name>FMN</name>
        <dbReference type="ChEBI" id="CHEBI:58210"/>
    </ligand>
</feature>
<feature type="binding site" evidence="5">
    <location>
        <position position="267"/>
    </location>
    <ligand>
        <name>FMN</name>
        <dbReference type="ChEBI" id="CHEBI:58210"/>
    </ligand>
</feature>
<proteinExistence type="inferred from homology"/>
<comment type="subunit">
    <text evidence="5">Homodimer.</text>
</comment>
<keyword evidence="3 5" id="KW-0288">FMN</keyword>
<comment type="catalytic activity">
    <reaction evidence="5">
        <text>pyridoxamine 5'-phosphate + O2 + H2O = pyridoxal 5'-phosphate + H2O2 + NH4(+)</text>
        <dbReference type="Rhea" id="RHEA:15817"/>
        <dbReference type="ChEBI" id="CHEBI:15377"/>
        <dbReference type="ChEBI" id="CHEBI:15379"/>
        <dbReference type="ChEBI" id="CHEBI:16240"/>
        <dbReference type="ChEBI" id="CHEBI:28938"/>
        <dbReference type="ChEBI" id="CHEBI:58451"/>
        <dbReference type="ChEBI" id="CHEBI:597326"/>
        <dbReference type="EC" id="1.4.3.5"/>
    </reaction>
</comment>
<evidence type="ECO:0000259" key="7">
    <source>
        <dbReference type="Pfam" id="PF01814"/>
    </source>
</evidence>
<evidence type="ECO:0000256" key="1">
    <source>
        <dbReference type="ARBA" id="ARBA00007301"/>
    </source>
</evidence>
<feature type="binding site" evidence="5">
    <location>
        <position position="311"/>
    </location>
    <ligand>
        <name>substrate</name>
    </ligand>
</feature>
<dbReference type="SUPFAM" id="SSF50475">
    <property type="entry name" value="FMN-binding split barrel"/>
    <property type="match status" value="1"/>
</dbReference>
<dbReference type="GO" id="GO:0004733">
    <property type="term" value="F:pyridoxamine phosphate oxidase activity"/>
    <property type="evidence" value="ECO:0007669"/>
    <property type="project" value="UniProtKB-EC"/>
</dbReference>
<comment type="pathway">
    <text evidence="5">Cofactor metabolism; pyridoxal 5'-phosphate salvage; pyridoxal 5'-phosphate from pyridoxine 5'-phosphate: step 1/1.</text>
</comment>
<name>A0ABW0MRX1_9BURK</name>
<dbReference type="InterPro" id="IPR011576">
    <property type="entry name" value="Pyridox_Oxase_N"/>
</dbReference>
<dbReference type="Gene3D" id="2.30.110.10">
    <property type="entry name" value="Electron Transport, Fmn-binding Protein, Chain A"/>
    <property type="match status" value="1"/>
</dbReference>
<dbReference type="EC" id="1.4.3.5" evidence="5"/>
<comment type="cofactor">
    <cofactor evidence="5">
        <name>FMN</name>
        <dbReference type="ChEBI" id="CHEBI:58210"/>
    </cofactor>
    <text evidence="5">Binds 1 FMN per subunit.</text>
</comment>
<comment type="pathway">
    <text evidence="5">Cofactor metabolism; pyridoxal 5'-phosphate salvage; pyridoxal 5'-phosphate from pyridoxamine 5'-phosphate: step 1/1.</text>
</comment>
<dbReference type="CDD" id="cd12108">
    <property type="entry name" value="Hr-like"/>
    <property type="match status" value="1"/>
</dbReference>
<feature type="binding site" evidence="5">
    <location>
        <position position="378"/>
    </location>
    <ligand>
        <name>FMN</name>
        <dbReference type="ChEBI" id="CHEBI:58210"/>
    </ligand>
</feature>
<evidence type="ECO:0000256" key="3">
    <source>
        <dbReference type="ARBA" id="ARBA00022643"/>
    </source>
</evidence>
<feature type="binding site" evidence="5">
    <location>
        <position position="368"/>
    </location>
    <ligand>
        <name>FMN</name>
        <dbReference type="ChEBI" id="CHEBI:58210"/>
    </ligand>
</feature>
<dbReference type="Proteomes" id="UP001596101">
    <property type="component" value="Unassembled WGS sequence"/>
</dbReference>
<reference evidence="10" key="1">
    <citation type="journal article" date="2019" name="Int. J. Syst. Evol. Microbiol.">
        <title>The Global Catalogue of Microorganisms (GCM) 10K type strain sequencing project: providing services to taxonomists for standard genome sequencing and annotation.</title>
        <authorList>
            <consortium name="The Broad Institute Genomics Platform"/>
            <consortium name="The Broad Institute Genome Sequencing Center for Infectious Disease"/>
            <person name="Wu L."/>
            <person name="Ma J."/>
        </authorList>
    </citation>
    <scope>NUCLEOTIDE SEQUENCE [LARGE SCALE GENOMIC DNA]</scope>
    <source>
        <strain evidence="10">CCUG 43111</strain>
    </source>
</reference>
<dbReference type="InterPro" id="IPR000659">
    <property type="entry name" value="Pyridox_Oxase"/>
</dbReference>
<dbReference type="PANTHER" id="PTHR10851:SF0">
    <property type="entry name" value="PYRIDOXINE-5'-PHOSPHATE OXIDASE"/>
    <property type="match status" value="1"/>
</dbReference>
<protein>
    <recommendedName>
        <fullName evidence="5">Pyridoxine/pyridoxamine 5'-phosphate oxidase</fullName>
        <ecNumber evidence="5">1.4.3.5</ecNumber>
    </recommendedName>
    <alternativeName>
        <fullName evidence="5">PNP/PMP oxidase</fullName>
        <shortName evidence="5">PNPOx</shortName>
    </alternativeName>
    <alternativeName>
        <fullName evidence="5">Pyridoxal 5'-phosphate synthase</fullName>
    </alternativeName>
</protein>
<dbReference type="HAMAP" id="MF_01629">
    <property type="entry name" value="PdxH"/>
    <property type="match status" value="1"/>
</dbReference>
<dbReference type="InterPro" id="IPR012349">
    <property type="entry name" value="Split_barrel_FMN-bd"/>
</dbReference>
<feature type="domain" description="Pyridoxine 5'-phosphate oxidase dimerisation C-terminal" evidence="8">
    <location>
        <begin position="355"/>
        <end position="396"/>
    </location>
</feature>
<evidence type="ECO:0000256" key="5">
    <source>
        <dbReference type="HAMAP-Rule" id="MF_01629"/>
    </source>
</evidence>
<dbReference type="InterPro" id="IPR019576">
    <property type="entry name" value="Pyridoxamine_oxidase_dimer_C"/>
</dbReference>
<organism evidence="9 10">
    <name type="scientific">Massilia suwonensis</name>
    <dbReference type="NCBI Taxonomy" id="648895"/>
    <lineage>
        <taxon>Bacteria</taxon>
        <taxon>Pseudomonadati</taxon>
        <taxon>Pseudomonadota</taxon>
        <taxon>Betaproteobacteria</taxon>
        <taxon>Burkholderiales</taxon>
        <taxon>Oxalobacteraceae</taxon>
        <taxon>Telluria group</taxon>
        <taxon>Massilia</taxon>
    </lineage>
</organism>
<feature type="binding site" evidence="5">
    <location>
        <position position="250"/>
    </location>
    <ligand>
        <name>substrate</name>
    </ligand>
</feature>
<evidence type="ECO:0000259" key="8">
    <source>
        <dbReference type="Pfam" id="PF10590"/>
    </source>
</evidence>
<dbReference type="Pfam" id="PF01243">
    <property type="entry name" value="PNPOx_N"/>
    <property type="match status" value="1"/>
</dbReference>
<comment type="function">
    <text evidence="5">Catalyzes the oxidation of either pyridoxine 5'-phosphate (PNP) or pyridoxamine 5'-phosphate (PMP) into pyridoxal 5'-phosphate (PLP).</text>
</comment>
<dbReference type="Gene3D" id="1.20.120.520">
    <property type="entry name" value="nmb1532 protein domain like"/>
    <property type="match status" value="1"/>
</dbReference>
<keyword evidence="10" id="KW-1185">Reference proteome</keyword>
<feature type="binding site" evidence="5">
    <location>
        <position position="289"/>
    </location>
    <ligand>
        <name>FMN</name>
        <dbReference type="ChEBI" id="CHEBI:58210"/>
    </ligand>
</feature>
<dbReference type="InterPro" id="IPR012312">
    <property type="entry name" value="Hemerythrin-like"/>
</dbReference>
<feature type="domain" description="Hemerythrin-like" evidence="7">
    <location>
        <begin position="15"/>
        <end position="154"/>
    </location>
</feature>
<evidence type="ECO:0000256" key="4">
    <source>
        <dbReference type="ARBA" id="ARBA00023002"/>
    </source>
</evidence>
<gene>
    <name evidence="5 9" type="primary">pdxH</name>
    <name evidence="9" type="ORF">ACFPQ5_19320</name>
</gene>
<evidence type="ECO:0000313" key="10">
    <source>
        <dbReference type="Proteomes" id="UP001596101"/>
    </source>
</evidence>
<feature type="binding site" evidence="5">
    <location>
        <position position="266"/>
    </location>
    <ligand>
        <name>FMN</name>
        <dbReference type="ChEBI" id="CHEBI:58210"/>
    </ligand>
</feature>
<keyword evidence="2 5" id="KW-0285">Flavoprotein</keyword>
<dbReference type="Pfam" id="PF10590">
    <property type="entry name" value="PNP_phzG_C"/>
    <property type="match status" value="1"/>
</dbReference>
<evidence type="ECO:0000259" key="6">
    <source>
        <dbReference type="Pfam" id="PF01243"/>
    </source>
</evidence>
<feature type="binding site" evidence="5">
    <location>
        <begin position="245"/>
        <end position="250"/>
    </location>
    <ligand>
        <name>FMN</name>
        <dbReference type="ChEBI" id="CHEBI:58210"/>
    </ligand>
</feature>
<dbReference type="EMBL" id="JBHSMR010000013">
    <property type="protein sequence ID" value="MFC5480356.1"/>
    <property type="molecule type" value="Genomic_DNA"/>
</dbReference>
<dbReference type="Pfam" id="PF01814">
    <property type="entry name" value="Hemerythrin"/>
    <property type="match status" value="1"/>
</dbReference>
<accession>A0ABW0MRX1</accession>
<comment type="catalytic activity">
    <reaction evidence="5">
        <text>pyridoxine 5'-phosphate + O2 = pyridoxal 5'-phosphate + H2O2</text>
        <dbReference type="Rhea" id="RHEA:15149"/>
        <dbReference type="ChEBI" id="CHEBI:15379"/>
        <dbReference type="ChEBI" id="CHEBI:16240"/>
        <dbReference type="ChEBI" id="CHEBI:58589"/>
        <dbReference type="ChEBI" id="CHEBI:597326"/>
        <dbReference type="EC" id="1.4.3.5"/>
    </reaction>
</comment>
<comment type="caution">
    <text evidence="9">The sequence shown here is derived from an EMBL/GenBank/DDBJ whole genome shotgun (WGS) entry which is preliminary data.</text>
</comment>
<dbReference type="RefSeq" id="WP_379759528.1">
    <property type="nucleotide sequence ID" value="NZ_JBHSMR010000013.1"/>
</dbReference>
<keyword evidence="4 5" id="KW-0560">Oxidoreductase</keyword>
<feature type="binding site" evidence="5">
    <location>
        <position position="307"/>
    </location>
    <ligand>
        <name>substrate</name>
    </ligand>
</feature>
<evidence type="ECO:0000313" key="9">
    <source>
        <dbReference type="EMBL" id="MFC5480356.1"/>
    </source>
</evidence>
<comment type="similarity">
    <text evidence="1 5">Belongs to the pyridoxamine 5'-phosphate oxidase family.</text>
</comment>
<dbReference type="PANTHER" id="PTHR10851">
    <property type="entry name" value="PYRIDOXINE-5-PHOSPHATE OXIDASE"/>
    <property type="match status" value="1"/>
</dbReference>
<sequence length="396" mass="45074">MNDFLPDTAPGFDQPIAVLKHCHGRIRKQLATLERLLSHLPEHGADEQARQAAGAVLKYFEKAAHLHHDDEEQDLIPMLRAVAQGEDAATLQALAPIILQDHKEMDALWQDLHEQLTAVADGSGTNLSSTNVQRFVQRYTAHMEREESTMAPMAMRLFTPEQMTQLGTAMQRRRGIEQEPAPSIGDAVAGLRKDYGQASLNEDDVLEDPMLQFTRWFEQALKAQVNEPNAMNVATVDENGRPSSRIVLVKQFDERGFTWYTNYDSRKAQELRANPYAALLFFWSELERQVRIEGRVETTSAEESDKYFHSRPLKSRLSAIASQQSAPIENRAALERNYEAVAATAGDAPARPVNWGGFRLVPERIEFWQGRRSRFHDRIVYERQEDGSWARQRLQP</sequence>
<feature type="binding site" evidence="5">
    <location>
        <position position="315"/>
    </location>
    <ligand>
        <name>substrate</name>
    </ligand>
</feature>